<organism evidence="7 8">
    <name type="scientific">Palleronia pelagia</name>
    <dbReference type="NCBI Taxonomy" id="387096"/>
    <lineage>
        <taxon>Bacteria</taxon>
        <taxon>Pseudomonadati</taxon>
        <taxon>Pseudomonadota</taxon>
        <taxon>Alphaproteobacteria</taxon>
        <taxon>Rhodobacterales</taxon>
        <taxon>Roseobacteraceae</taxon>
        <taxon>Palleronia</taxon>
    </lineage>
</organism>
<evidence type="ECO:0000313" key="7">
    <source>
        <dbReference type="EMBL" id="SEM99189.1"/>
    </source>
</evidence>
<feature type="domain" description="Zinc finger DksA/TraR C4-type" evidence="6">
    <location>
        <begin position="39"/>
        <end position="69"/>
    </location>
</feature>
<dbReference type="PROSITE" id="PS51128">
    <property type="entry name" value="ZF_DKSA_2"/>
    <property type="match status" value="1"/>
</dbReference>
<dbReference type="AlphaFoldDB" id="A0A1H8CWC0"/>
<keyword evidence="2" id="KW-0863">Zinc-finger</keyword>
<evidence type="ECO:0000256" key="4">
    <source>
        <dbReference type="PROSITE-ProRule" id="PRU00510"/>
    </source>
</evidence>
<dbReference type="InterPro" id="IPR000962">
    <property type="entry name" value="Znf_DskA_TraR"/>
</dbReference>
<keyword evidence="3" id="KW-0862">Zinc</keyword>
<dbReference type="EMBL" id="FOCM01000002">
    <property type="protein sequence ID" value="SEM99189.1"/>
    <property type="molecule type" value="Genomic_DNA"/>
</dbReference>
<dbReference type="Proteomes" id="UP000199372">
    <property type="component" value="Unassembled WGS sequence"/>
</dbReference>
<reference evidence="8" key="1">
    <citation type="submission" date="2016-10" db="EMBL/GenBank/DDBJ databases">
        <authorList>
            <person name="Varghese N."/>
            <person name="Submissions S."/>
        </authorList>
    </citation>
    <scope>NUCLEOTIDE SEQUENCE [LARGE SCALE GENOMIC DNA]</scope>
    <source>
        <strain evidence="8">DSM 26893</strain>
    </source>
</reference>
<dbReference type="PANTHER" id="PTHR38777">
    <property type="entry name" value="FELS-2 PROPHAGE PROTEIN"/>
    <property type="match status" value="1"/>
</dbReference>
<sequence length="90" mass="9857">MAGGWARDGAVNEQIEASISDELQRMRAAQARAKAESRTHCAECEEPIPEARRAAKPGVQLCIDCQQERDGSYNARGGINRRGSKDSQLK</sequence>
<dbReference type="SUPFAM" id="SSF57716">
    <property type="entry name" value="Glucocorticoid receptor-like (DNA-binding domain)"/>
    <property type="match status" value="1"/>
</dbReference>
<keyword evidence="8" id="KW-1185">Reference proteome</keyword>
<evidence type="ECO:0000256" key="2">
    <source>
        <dbReference type="ARBA" id="ARBA00022771"/>
    </source>
</evidence>
<dbReference type="GO" id="GO:1900378">
    <property type="term" value="P:positive regulation of secondary metabolite biosynthetic process"/>
    <property type="evidence" value="ECO:0007669"/>
    <property type="project" value="TreeGrafter"/>
</dbReference>
<dbReference type="RefSeq" id="WP_091844478.1">
    <property type="nucleotide sequence ID" value="NZ_FOCM01000002.1"/>
</dbReference>
<name>A0A1H8CWC0_9RHOB</name>
<evidence type="ECO:0000256" key="1">
    <source>
        <dbReference type="ARBA" id="ARBA00022723"/>
    </source>
</evidence>
<keyword evidence="1" id="KW-0479">Metal-binding</keyword>
<gene>
    <name evidence="7" type="ORF">SAMN04488011_10299</name>
</gene>
<proteinExistence type="predicted"/>
<dbReference type="GO" id="GO:0008270">
    <property type="term" value="F:zinc ion binding"/>
    <property type="evidence" value="ECO:0007669"/>
    <property type="project" value="UniProtKB-KW"/>
</dbReference>
<accession>A0A1H8CWC0</accession>
<evidence type="ECO:0000256" key="3">
    <source>
        <dbReference type="ARBA" id="ARBA00022833"/>
    </source>
</evidence>
<feature type="region of interest" description="Disordered" evidence="5">
    <location>
        <begin position="70"/>
        <end position="90"/>
    </location>
</feature>
<dbReference type="OrthoDB" id="962301at2"/>
<dbReference type="Pfam" id="PF01258">
    <property type="entry name" value="zf-dskA_traR"/>
    <property type="match status" value="1"/>
</dbReference>
<dbReference type="NCBIfam" id="NF008243">
    <property type="entry name" value="PRK11019.1"/>
    <property type="match status" value="1"/>
</dbReference>
<evidence type="ECO:0000259" key="6">
    <source>
        <dbReference type="Pfam" id="PF01258"/>
    </source>
</evidence>
<evidence type="ECO:0000313" key="8">
    <source>
        <dbReference type="Proteomes" id="UP000199372"/>
    </source>
</evidence>
<evidence type="ECO:0000256" key="5">
    <source>
        <dbReference type="SAM" id="MobiDB-lite"/>
    </source>
</evidence>
<feature type="zinc finger region" description="dksA C4-type" evidence="4">
    <location>
        <begin position="41"/>
        <end position="65"/>
    </location>
</feature>
<protein>
    <submittedName>
        <fullName evidence="7">Transcriptional regulator, TraR/DksA family</fullName>
    </submittedName>
</protein>
<dbReference type="PANTHER" id="PTHR38777:SF1">
    <property type="entry name" value="DNAK SUPPRESSOR PROTEIN"/>
    <property type="match status" value="1"/>
</dbReference>
<dbReference type="Gene3D" id="1.20.120.910">
    <property type="entry name" value="DksA, coiled-coil domain"/>
    <property type="match status" value="1"/>
</dbReference>